<keyword evidence="8" id="KW-1185">Reference proteome</keyword>
<dbReference type="AlphaFoldDB" id="A0A1I8AZZ4"/>
<comment type="cofactor">
    <cofactor evidence="1 6 7">
        <name>pyridoxal 5'-phosphate</name>
        <dbReference type="ChEBI" id="CHEBI:597326"/>
    </cofactor>
</comment>
<evidence type="ECO:0000313" key="9">
    <source>
        <dbReference type="WBParaSite" id="MhA1_Contig115.frz3.fgene1"/>
    </source>
</evidence>
<dbReference type="GO" id="GO:0030170">
    <property type="term" value="F:pyridoxal phosphate binding"/>
    <property type="evidence" value="ECO:0007669"/>
    <property type="project" value="InterPro"/>
</dbReference>
<evidence type="ECO:0000313" key="8">
    <source>
        <dbReference type="Proteomes" id="UP000095281"/>
    </source>
</evidence>
<accession>A0A1I8AZZ4</accession>
<keyword evidence="3" id="KW-0210">Decarboxylase</keyword>
<dbReference type="GO" id="GO:0005737">
    <property type="term" value="C:cytoplasm"/>
    <property type="evidence" value="ECO:0007669"/>
    <property type="project" value="TreeGrafter"/>
</dbReference>
<evidence type="ECO:0000256" key="5">
    <source>
        <dbReference type="ARBA" id="ARBA00023239"/>
    </source>
</evidence>
<evidence type="ECO:0000256" key="3">
    <source>
        <dbReference type="ARBA" id="ARBA00022793"/>
    </source>
</evidence>
<dbReference type="InterPro" id="IPR015422">
    <property type="entry name" value="PyrdxlP-dep_Trfase_small"/>
</dbReference>
<dbReference type="Gene3D" id="3.90.1150.170">
    <property type="match status" value="1"/>
</dbReference>
<comment type="similarity">
    <text evidence="2 7">Belongs to the group II decarboxylase family.</text>
</comment>
<dbReference type="InterPro" id="IPR015424">
    <property type="entry name" value="PyrdxlP-dep_Trfase"/>
</dbReference>
<dbReference type="Proteomes" id="UP000095281">
    <property type="component" value="Unplaced"/>
</dbReference>
<keyword evidence="5 7" id="KW-0456">Lyase</keyword>
<dbReference type="PANTHER" id="PTHR45677:SF10">
    <property type="entry name" value="GLUTAMATE DECARBOXYLASE"/>
    <property type="match status" value="1"/>
</dbReference>
<dbReference type="PANTHER" id="PTHR45677">
    <property type="entry name" value="GLUTAMATE DECARBOXYLASE-RELATED"/>
    <property type="match status" value="1"/>
</dbReference>
<dbReference type="WBParaSite" id="MhA1_Contig115.frz3.fgene1">
    <property type="protein sequence ID" value="MhA1_Contig115.frz3.fgene1"/>
    <property type="gene ID" value="MhA1_Contig115.frz3.fgene1"/>
</dbReference>
<feature type="modified residue" description="N6-(pyridoxal phosphate)lysine" evidence="6">
    <location>
        <position position="303"/>
    </location>
</feature>
<dbReference type="CDD" id="cd06450">
    <property type="entry name" value="DOPA_deC_like"/>
    <property type="match status" value="1"/>
</dbReference>
<name>A0A1I8AZZ4_MELHA</name>
<sequence>MENSKNQQETTKIQKELHNGPFMTEKMEKKNLFATDLFPHNPRGWDETSHFLKSIVELLLEYIKEENDRSTKVLEFHQPEEMAGLIDLHIPEEPMSLNELLKSCNEVLRLGVRTGHPHFFNQLSQGLDLIAMAGEWLTATCNTNMFTYEISPVFILMEKEVTKRMIELIGWPTGDAIFSPDMQFSHVQNIWEWDQFHHFAVLLQKSFNIHTDASGRMLPRALEEQIIKSKEEGLYPFFVCATAGTTVYGAWDPIEEIADICERYDLWLHVDAAWGGGILLSPEYRHKLAGIERAKSVTWNPHKLMGSLLQCSACFVRQEGLLFQVNQMSADYLFQQDKPYDVSYDTGDKAIQCGRHNDIFKLWLMWRSKGMEGYRRQINRLMDMAKYFTERIKATEGFEMVVDEPEFLNICFWYVPRSIRSVDLREKMSRLEKIAPKIKAQMMQRGTTMVGYQPDEHKKRPNFFRMVISNANVQKVDLDFIIDEIVNLGYDL</sequence>
<keyword evidence="4 6" id="KW-0663">Pyridoxal phosphate</keyword>
<evidence type="ECO:0000256" key="1">
    <source>
        <dbReference type="ARBA" id="ARBA00001933"/>
    </source>
</evidence>
<evidence type="ECO:0000256" key="2">
    <source>
        <dbReference type="ARBA" id="ARBA00009533"/>
    </source>
</evidence>
<dbReference type="Gene3D" id="3.90.1150.10">
    <property type="entry name" value="Aspartate Aminotransferase, domain 1"/>
    <property type="match status" value="1"/>
</dbReference>
<evidence type="ECO:0000256" key="6">
    <source>
        <dbReference type="PIRSR" id="PIRSR602129-50"/>
    </source>
</evidence>
<evidence type="ECO:0000256" key="4">
    <source>
        <dbReference type="ARBA" id="ARBA00022898"/>
    </source>
</evidence>
<proteinExistence type="inferred from homology"/>
<dbReference type="Pfam" id="PF00282">
    <property type="entry name" value="Pyridoxal_deC"/>
    <property type="match status" value="2"/>
</dbReference>
<evidence type="ECO:0000256" key="7">
    <source>
        <dbReference type="RuleBase" id="RU000382"/>
    </source>
</evidence>
<dbReference type="OMA" id="RHATYHA"/>
<dbReference type="InterPro" id="IPR002129">
    <property type="entry name" value="PyrdxlP-dep_de-COase"/>
</dbReference>
<organism evidence="8 9">
    <name type="scientific">Meloidogyne hapla</name>
    <name type="common">Root-knot nematode worm</name>
    <dbReference type="NCBI Taxonomy" id="6305"/>
    <lineage>
        <taxon>Eukaryota</taxon>
        <taxon>Metazoa</taxon>
        <taxon>Ecdysozoa</taxon>
        <taxon>Nematoda</taxon>
        <taxon>Chromadorea</taxon>
        <taxon>Rhabditida</taxon>
        <taxon>Tylenchina</taxon>
        <taxon>Tylenchomorpha</taxon>
        <taxon>Tylenchoidea</taxon>
        <taxon>Meloidogynidae</taxon>
        <taxon>Meloidogyninae</taxon>
        <taxon>Meloidogyne</taxon>
    </lineage>
</organism>
<dbReference type="GO" id="GO:0004351">
    <property type="term" value="F:glutamate decarboxylase activity"/>
    <property type="evidence" value="ECO:0007669"/>
    <property type="project" value="TreeGrafter"/>
</dbReference>
<reference evidence="9" key="1">
    <citation type="submission" date="2016-11" db="UniProtKB">
        <authorList>
            <consortium name="WormBaseParasite"/>
        </authorList>
    </citation>
    <scope>IDENTIFICATION</scope>
</reference>
<protein>
    <submittedName>
        <fullName evidence="9">Glutamate decarboxylase 1</fullName>
    </submittedName>
</protein>
<dbReference type="SUPFAM" id="SSF53383">
    <property type="entry name" value="PLP-dependent transferases"/>
    <property type="match status" value="1"/>
</dbReference>
<dbReference type="Gene3D" id="3.40.640.10">
    <property type="entry name" value="Type I PLP-dependent aspartate aminotransferase-like (Major domain)"/>
    <property type="match status" value="1"/>
</dbReference>
<dbReference type="InterPro" id="IPR015421">
    <property type="entry name" value="PyrdxlP-dep_Trfase_major"/>
</dbReference>
<dbReference type="GO" id="GO:0009449">
    <property type="term" value="P:gamma-aminobutyric acid biosynthetic process"/>
    <property type="evidence" value="ECO:0007669"/>
    <property type="project" value="TreeGrafter"/>
</dbReference>